<comment type="caution">
    <text evidence="7">The sequence shown here is derived from an EMBL/GenBank/DDBJ whole genome shotgun (WGS) entry which is preliminary data.</text>
</comment>
<dbReference type="InterPro" id="IPR023772">
    <property type="entry name" value="DNA-bd_HTH_TetR-type_CS"/>
</dbReference>
<sequence>MVKQERAACTRRTVVQAAAAEFDRGGYDGTSLQRICRAAGISTGALTFHFPTKDKIARAVEELGRELTRAETERTVAVPASPLRRARALVLAIARLLEKETAVRAAARLSRELPGGADWAQTWLPELRGLLHQAYAEGQLRAAADPKTVTLLAAYLVAGVDAHLQRRARAGAPEARASQEPAGGGDPGPVEQLARVWDLVLYGVSPAGP</sequence>
<keyword evidence="3" id="KW-0804">Transcription</keyword>
<keyword evidence="2 4" id="KW-0238">DNA-binding</keyword>
<dbReference type="Gene3D" id="1.10.357.10">
    <property type="entry name" value="Tetracycline Repressor, domain 2"/>
    <property type="match status" value="1"/>
</dbReference>
<dbReference type="SUPFAM" id="SSF46689">
    <property type="entry name" value="Homeodomain-like"/>
    <property type="match status" value="1"/>
</dbReference>
<dbReference type="SUPFAM" id="SSF48498">
    <property type="entry name" value="Tetracyclin repressor-like, C-terminal domain"/>
    <property type="match status" value="1"/>
</dbReference>
<evidence type="ECO:0000256" key="1">
    <source>
        <dbReference type="ARBA" id="ARBA00023015"/>
    </source>
</evidence>
<dbReference type="Pfam" id="PF00440">
    <property type="entry name" value="TetR_N"/>
    <property type="match status" value="1"/>
</dbReference>
<evidence type="ECO:0000313" key="8">
    <source>
        <dbReference type="Proteomes" id="UP001596222"/>
    </source>
</evidence>
<feature type="region of interest" description="Disordered" evidence="5">
    <location>
        <begin position="169"/>
        <end position="190"/>
    </location>
</feature>
<dbReference type="PROSITE" id="PS01081">
    <property type="entry name" value="HTH_TETR_1"/>
    <property type="match status" value="1"/>
</dbReference>
<dbReference type="InterPro" id="IPR009057">
    <property type="entry name" value="Homeodomain-like_sf"/>
</dbReference>
<proteinExistence type="predicted"/>
<protein>
    <submittedName>
        <fullName evidence="7">TetR family transcriptional regulator</fullName>
    </submittedName>
</protein>
<accession>A0ABV9ZT14</accession>
<evidence type="ECO:0000256" key="2">
    <source>
        <dbReference type="ARBA" id="ARBA00023125"/>
    </source>
</evidence>
<keyword evidence="8" id="KW-1185">Reference proteome</keyword>
<dbReference type="InterPro" id="IPR050109">
    <property type="entry name" value="HTH-type_TetR-like_transc_reg"/>
</dbReference>
<dbReference type="PANTHER" id="PTHR30055:SF234">
    <property type="entry name" value="HTH-TYPE TRANSCRIPTIONAL REGULATOR BETI"/>
    <property type="match status" value="1"/>
</dbReference>
<reference evidence="8" key="1">
    <citation type="journal article" date="2019" name="Int. J. Syst. Evol. Microbiol.">
        <title>The Global Catalogue of Microorganisms (GCM) 10K type strain sequencing project: providing services to taxonomists for standard genome sequencing and annotation.</title>
        <authorList>
            <consortium name="The Broad Institute Genomics Platform"/>
            <consortium name="The Broad Institute Genome Sequencing Center for Infectious Disease"/>
            <person name="Wu L."/>
            <person name="Ma J."/>
        </authorList>
    </citation>
    <scope>NUCLEOTIDE SEQUENCE [LARGE SCALE GENOMIC DNA]</scope>
    <source>
        <strain evidence="8">CGMCC 4.1641</strain>
    </source>
</reference>
<evidence type="ECO:0000259" key="6">
    <source>
        <dbReference type="PROSITE" id="PS50977"/>
    </source>
</evidence>
<feature type="DNA-binding region" description="H-T-H motif" evidence="4">
    <location>
        <begin position="31"/>
        <end position="50"/>
    </location>
</feature>
<dbReference type="PROSITE" id="PS50977">
    <property type="entry name" value="HTH_TETR_2"/>
    <property type="match status" value="1"/>
</dbReference>
<dbReference type="Proteomes" id="UP001596222">
    <property type="component" value="Unassembled WGS sequence"/>
</dbReference>
<organism evidence="7 8">
    <name type="scientific">Streptomyces aureoversilis</name>
    <dbReference type="NCBI Taxonomy" id="67277"/>
    <lineage>
        <taxon>Bacteria</taxon>
        <taxon>Bacillati</taxon>
        <taxon>Actinomycetota</taxon>
        <taxon>Actinomycetes</taxon>
        <taxon>Kitasatosporales</taxon>
        <taxon>Streptomycetaceae</taxon>
        <taxon>Streptomyces</taxon>
    </lineage>
</organism>
<evidence type="ECO:0000256" key="5">
    <source>
        <dbReference type="SAM" id="MobiDB-lite"/>
    </source>
</evidence>
<dbReference type="InterPro" id="IPR036271">
    <property type="entry name" value="Tet_transcr_reg_TetR-rel_C_sf"/>
</dbReference>
<evidence type="ECO:0000256" key="3">
    <source>
        <dbReference type="ARBA" id="ARBA00023163"/>
    </source>
</evidence>
<name>A0ABV9ZT14_9ACTN</name>
<dbReference type="EMBL" id="JBHSKJ010000001">
    <property type="protein sequence ID" value="MFC5143297.1"/>
    <property type="molecule type" value="Genomic_DNA"/>
</dbReference>
<dbReference type="PANTHER" id="PTHR30055">
    <property type="entry name" value="HTH-TYPE TRANSCRIPTIONAL REGULATOR RUTR"/>
    <property type="match status" value="1"/>
</dbReference>
<dbReference type="InterPro" id="IPR001647">
    <property type="entry name" value="HTH_TetR"/>
</dbReference>
<feature type="domain" description="HTH tetR-type" evidence="6">
    <location>
        <begin position="8"/>
        <end position="68"/>
    </location>
</feature>
<dbReference type="PRINTS" id="PR00455">
    <property type="entry name" value="HTHTETR"/>
</dbReference>
<dbReference type="RefSeq" id="WP_382035885.1">
    <property type="nucleotide sequence ID" value="NZ_JBHSKJ010000001.1"/>
</dbReference>
<gene>
    <name evidence="7" type="ORF">ACFPP6_01075</name>
</gene>
<keyword evidence="1" id="KW-0805">Transcription regulation</keyword>
<evidence type="ECO:0000256" key="4">
    <source>
        <dbReference type="PROSITE-ProRule" id="PRU00335"/>
    </source>
</evidence>
<evidence type="ECO:0000313" key="7">
    <source>
        <dbReference type="EMBL" id="MFC5143297.1"/>
    </source>
</evidence>